<sequence length="121" mass="14255">MTIVNSSGRLPTPMGYLLWCYTWVDTEHLSPGWSFPLCRAKYGNLTFPERAFDNDDEKHRVLGWISKLEEDNGFPKELDDKFRDLAVDRLKRHPWRMIPVMAKRILALWWHPAHSHGWPGP</sequence>
<reference evidence="1" key="1">
    <citation type="journal article" date="2014" name="Front. Microbiol.">
        <title>High frequency of phylogenetically diverse reductive dehalogenase-homologous genes in deep subseafloor sedimentary metagenomes.</title>
        <authorList>
            <person name="Kawai M."/>
            <person name="Futagami T."/>
            <person name="Toyoda A."/>
            <person name="Takaki Y."/>
            <person name="Nishi S."/>
            <person name="Hori S."/>
            <person name="Arai W."/>
            <person name="Tsubouchi T."/>
            <person name="Morono Y."/>
            <person name="Uchiyama I."/>
            <person name="Ito T."/>
            <person name="Fujiyama A."/>
            <person name="Inagaki F."/>
            <person name="Takami H."/>
        </authorList>
    </citation>
    <scope>NUCLEOTIDE SEQUENCE</scope>
    <source>
        <strain evidence="1">Expedition CK06-06</strain>
    </source>
</reference>
<comment type="caution">
    <text evidence="1">The sequence shown here is derived from an EMBL/GenBank/DDBJ whole genome shotgun (WGS) entry which is preliminary data.</text>
</comment>
<name>X1APB8_9ZZZZ</name>
<feature type="non-terminal residue" evidence="1">
    <location>
        <position position="121"/>
    </location>
</feature>
<gene>
    <name evidence="1" type="ORF">S01H4_20132</name>
</gene>
<evidence type="ECO:0000313" key="1">
    <source>
        <dbReference type="EMBL" id="GAG61716.1"/>
    </source>
</evidence>
<dbReference type="AlphaFoldDB" id="X1APB8"/>
<protein>
    <submittedName>
        <fullName evidence="1">Uncharacterized protein</fullName>
    </submittedName>
</protein>
<accession>X1APB8</accession>
<proteinExistence type="predicted"/>
<organism evidence="1">
    <name type="scientific">marine sediment metagenome</name>
    <dbReference type="NCBI Taxonomy" id="412755"/>
    <lineage>
        <taxon>unclassified sequences</taxon>
        <taxon>metagenomes</taxon>
        <taxon>ecological metagenomes</taxon>
    </lineage>
</organism>
<dbReference type="EMBL" id="BART01009030">
    <property type="protein sequence ID" value="GAG61716.1"/>
    <property type="molecule type" value="Genomic_DNA"/>
</dbReference>